<feature type="domain" description="G" evidence="6">
    <location>
        <begin position="452"/>
        <end position="508"/>
    </location>
</feature>
<protein>
    <submittedName>
        <fullName evidence="7">p-loop containing nucleoside triphosphate hydrolase protein</fullName>
    </submittedName>
</protein>
<dbReference type="EMBL" id="KQ965746">
    <property type="protein sequence ID" value="KXS17584.1"/>
    <property type="molecule type" value="Genomic_DNA"/>
</dbReference>
<feature type="compositionally biased region" description="Basic and acidic residues" evidence="5">
    <location>
        <begin position="221"/>
        <end position="234"/>
    </location>
</feature>
<keyword evidence="1" id="KW-0963">Cytoplasm</keyword>
<gene>
    <name evidence="7" type="ORF">M427DRAFT_30384</name>
</gene>
<feature type="region of interest" description="Disordered" evidence="5">
    <location>
        <begin position="646"/>
        <end position="680"/>
    </location>
</feature>
<dbReference type="GO" id="GO:0005525">
    <property type="term" value="F:GTP binding"/>
    <property type="evidence" value="ECO:0007669"/>
    <property type="project" value="UniProtKB-KW"/>
</dbReference>
<evidence type="ECO:0000256" key="4">
    <source>
        <dbReference type="ARBA" id="ARBA00023134"/>
    </source>
</evidence>
<feature type="compositionally biased region" description="Basic residues" evidence="5">
    <location>
        <begin position="753"/>
        <end position="770"/>
    </location>
</feature>
<evidence type="ECO:0000259" key="6">
    <source>
        <dbReference type="Pfam" id="PF01926"/>
    </source>
</evidence>
<feature type="compositionally biased region" description="Acidic residues" evidence="5">
    <location>
        <begin position="338"/>
        <end position="365"/>
    </location>
</feature>
<dbReference type="CDD" id="cd01857">
    <property type="entry name" value="HSR1_MMR1"/>
    <property type="match status" value="1"/>
</dbReference>
<dbReference type="Pfam" id="PF01926">
    <property type="entry name" value="MMR_HSR1"/>
    <property type="match status" value="1"/>
</dbReference>
<dbReference type="GO" id="GO:0022625">
    <property type="term" value="C:cytosolic large ribosomal subunit"/>
    <property type="evidence" value="ECO:0007669"/>
    <property type="project" value="EnsemblFungi"/>
</dbReference>
<feature type="compositionally biased region" description="Low complexity" evidence="5">
    <location>
        <begin position="734"/>
        <end position="746"/>
    </location>
</feature>
<dbReference type="Proteomes" id="UP000070544">
    <property type="component" value="Unassembled WGS sequence"/>
</dbReference>
<evidence type="ECO:0000313" key="8">
    <source>
        <dbReference type="Proteomes" id="UP000070544"/>
    </source>
</evidence>
<feature type="region of interest" description="Disordered" evidence="5">
    <location>
        <begin position="734"/>
        <end position="770"/>
    </location>
</feature>
<keyword evidence="3 7" id="KW-0378">Hydrolase</keyword>
<feature type="region of interest" description="Disordered" evidence="5">
    <location>
        <begin position="213"/>
        <end position="261"/>
    </location>
</feature>
<keyword evidence="2" id="KW-0547">Nucleotide-binding</keyword>
<feature type="region of interest" description="Disordered" evidence="5">
    <location>
        <begin position="303"/>
        <end position="386"/>
    </location>
</feature>
<sequence>MGKRGKTSQPLGRALIKSRFATATRFNEKDGIHVADLDDGPSWARPQLGSVTQETDLEAFLSSAVLAETSFAAERLNVSVVVNDSHNNPFLLTPDREKELLQRHDEFRRSLTIPRRRVFSNHSLPPWDPSTSPHDLQRSERESFLEWRRQLVVLEETHGLLITPYERNLDLWRQLWRVVERSHVVVQIVDARNPLLFRNEDLERYVEETRQLQRAQGAGKKHADGGLEENHGEEPDLEDGESDIDGKHDGSPSRTPSSTKKRNLLLINKADFLTEAQRESWAAYFDSLGLRFAFFSAALAKRTQEEETLGSNTEVKEGSGETMGSSGVDPRENRYGEADVDNSPDGASDGEEDEEPDVEEADDVEQPSADVEAADEESHPLELSAPGSRTYYLHPHSLSQMNAPAPSAPYVEPTAPSRTRILNAHDLLELIETECRAVAESVGDGPSKGKLTVGMVGYPNVGKSSTINALLGEKRVAVSSTPGKTKHFQTFHLSPTLILCDCPGLVFPSFATTKADMVANGVLPVDQLREFSGPSELVCRRVPRRVLEWTYGIRIRQAEQPAQDDGESVEGEEYVKAEELLQSYAIARGFRRAQQGNPDESRAAKYILKDYVNGKILFCSPPPGEDPVTFNAEIYHGKSLSAKRRKAAEAAESERQSANSASALLKRGIQRPSGGSGASNFDEDFFGDSALPTRAFTKSKYGAGVEFTRPVFGHEAVGRASGGGTSAVGSVAGGSWATTSAGSGRAQWDGGKKHFKGNKGGKVRTRWTEA</sequence>
<dbReference type="InterPro" id="IPR043358">
    <property type="entry name" value="GNL1-like"/>
</dbReference>
<keyword evidence="4" id="KW-0342">GTP-binding</keyword>
<dbReference type="GO" id="GO:0003924">
    <property type="term" value="F:GTPase activity"/>
    <property type="evidence" value="ECO:0007669"/>
    <property type="project" value="InterPro"/>
</dbReference>
<dbReference type="GO" id="GO:0000054">
    <property type="term" value="P:ribosomal subunit export from nucleus"/>
    <property type="evidence" value="ECO:0007669"/>
    <property type="project" value="EnsemblFungi"/>
</dbReference>
<dbReference type="PANTHER" id="PTHR45709">
    <property type="entry name" value="LARGE SUBUNIT GTPASE 1 HOMOLOG-RELATED"/>
    <property type="match status" value="1"/>
</dbReference>
<evidence type="ECO:0000256" key="3">
    <source>
        <dbReference type="ARBA" id="ARBA00022801"/>
    </source>
</evidence>
<proteinExistence type="predicted"/>
<dbReference type="InterPro" id="IPR006073">
    <property type="entry name" value="GTP-bd"/>
</dbReference>
<organism evidence="7 8">
    <name type="scientific">Gonapodya prolifera (strain JEL478)</name>
    <name type="common">Monoblepharis prolifera</name>
    <dbReference type="NCBI Taxonomy" id="1344416"/>
    <lineage>
        <taxon>Eukaryota</taxon>
        <taxon>Fungi</taxon>
        <taxon>Fungi incertae sedis</taxon>
        <taxon>Chytridiomycota</taxon>
        <taxon>Chytridiomycota incertae sedis</taxon>
        <taxon>Monoblepharidomycetes</taxon>
        <taxon>Monoblepharidales</taxon>
        <taxon>Gonapodyaceae</taxon>
        <taxon>Gonapodya</taxon>
    </lineage>
</organism>
<dbReference type="AlphaFoldDB" id="A0A139ALY9"/>
<name>A0A139ALY9_GONPJ</name>
<dbReference type="SUPFAM" id="SSF52540">
    <property type="entry name" value="P-loop containing nucleoside triphosphate hydrolases"/>
    <property type="match status" value="1"/>
</dbReference>
<reference evidence="7 8" key="1">
    <citation type="journal article" date="2015" name="Genome Biol. Evol.">
        <title>Phylogenomic analyses indicate that early fungi evolved digesting cell walls of algal ancestors of land plants.</title>
        <authorList>
            <person name="Chang Y."/>
            <person name="Wang S."/>
            <person name="Sekimoto S."/>
            <person name="Aerts A.L."/>
            <person name="Choi C."/>
            <person name="Clum A."/>
            <person name="LaButti K.M."/>
            <person name="Lindquist E.A."/>
            <person name="Yee Ngan C."/>
            <person name="Ohm R.A."/>
            <person name="Salamov A.A."/>
            <person name="Grigoriev I.V."/>
            <person name="Spatafora J.W."/>
            <person name="Berbee M.L."/>
        </authorList>
    </citation>
    <scope>NUCLEOTIDE SEQUENCE [LARGE SCALE GENOMIC DNA]</scope>
    <source>
        <strain evidence="7 8">JEL478</strain>
    </source>
</reference>
<accession>A0A139ALY9</accession>
<evidence type="ECO:0000256" key="2">
    <source>
        <dbReference type="ARBA" id="ARBA00022741"/>
    </source>
</evidence>
<dbReference type="InterPro" id="IPR027417">
    <property type="entry name" value="P-loop_NTPase"/>
</dbReference>
<evidence type="ECO:0000313" key="7">
    <source>
        <dbReference type="EMBL" id="KXS17584.1"/>
    </source>
</evidence>
<keyword evidence="8" id="KW-1185">Reference proteome</keyword>
<dbReference type="GO" id="GO:0000027">
    <property type="term" value="P:ribosomal large subunit assembly"/>
    <property type="evidence" value="ECO:0007669"/>
    <property type="project" value="EnsemblFungi"/>
</dbReference>
<evidence type="ECO:0000256" key="1">
    <source>
        <dbReference type="ARBA" id="ARBA00022490"/>
    </source>
</evidence>
<dbReference type="STRING" id="1344416.A0A139ALY9"/>
<dbReference type="Gene3D" id="3.40.50.300">
    <property type="entry name" value="P-loop containing nucleotide triphosphate hydrolases"/>
    <property type="match status" value="2"/>
</dbReference>
<dbReference type="PANTHER" id="PTHR45709:SF2">
    <property type="entry name" value="LARGE SUBUNIT GTPASE 1 HOMOLOG"/>
    <property type="match status" value="1"/>
</dbReference>
<dbReference type="OrthoDB" id="61815at2759"/>
<evidence type="ECO:0000256" key="5">
    <source>
        <dbReference type="SAM" id="MobiDB-lite"/>
    </source>
</evidence>